<dbReference type="Proteomes" id="UP000012249">
    <property type="component" value="Unassembled WGS sequence"/>
</dbReference>
<accession>N1U0Q0</accession>
<dbReference type="InterPro" id="IPR051802">
    <property type="entry name" value="YfhM-like"/>
</dbReference>
<dbReference type="PANTHER" id="PTHR40094:SF1">
    <property type="entry name" value="UBIQUITIN DOMAIN-CONTAINING PROTEIN"/>
    <property type="match status" value="1"/>
</dbReference>
<evidence type="ECO:0000313" key="3">
    <source>
        <dbReference type="Proteomes" id="UP000012249"/>
    </source>
</evidence>
<dbReference type="Pfam" id="PF07703">
    <property type="entry name" value="A2M_BRD"/>
    <property type="match status" value="1"/>
</dbReference>
<dbReference type="PANTHER" id="PTHR40094">
    <property type="entry name" value="ALPHA-2-MACROGLOBULIN HOMOLOG"/>
    <property type="match status" value="1"/>
</dbReference>
<feature type="domain" description="Alpha-2-macroglobulin bait region" evidence="1">
    <location>
        <begin position="10"/>
        <end position="110"/>
    </location>
</feature>
<comment type="caution">
    <text evidence="2">The sequence shown here is derived from an EMBL/GenBank/DDBJ whole genome shotgun (WGS) entry which is preliminary data.</text>
</comment>
<dbReference type="EMBL" id="AHMI02000290">
    <property type="protein sequence ID" value="EMY12577.1"/>
    <property type="molecule type" value="Genomic_DNA"/>
</dbReference>
<dbReference type="InterPro" id="IPR011625">
    <property type="entry name" value="A2M_N_BRD"/>
</dbReference>
<reference evidence="2 3" key="1">
    <citation type="submission" date="2013-02" db="EMBL/GenBank/DDBJ databases">
        <authorList>
            <person name="Harkins D.M."/>
            <person name="Durkin A.S."/>
            <person name="Brinkac L.M."/>
            <person name="Haft D.H."/>
            <person name="Selengut J.D."/>
            <person name="Sanka R."/>
            <person name="DePew J."/>
            <person name="Purushe J."/>
            <person name="Haake D.A."/>
            <person name="Matsunaga J."/>
            <person name="Vinetz J.M."/>
            <person name="Sutton G.G."/>
            <person name="Nierman W.C."/>
            <person name="Fouts D.E."/>
        </authorList>
    </citation>
    <scope>NUCLEOTIDE SEQUENCE [LARGE SCALE GENOMIC DNA]</scope>
    <source>
        <strain evidence="2 3">Ecochallenge</strain>
    </source>
</reference>
<gene>
    <name evidence="2" type="ORF">LEP1GSC043_3235</name>
</gene>
<evidence type="ECO:0000313" key="2">
    <source>
        <dbReference type="EMBL" id="EMY12577.1"/>
    </source>
</evidence>
<organism evidence="2 3">
    <name type="scientific">Leptospira weilii str. Ecochallenge</name>
    <dbReference type="NCBI Taxonomy" id="1049986"/>
    <lineage>
        <taxon>Bacteria</taxon>
        <taxon>Pseudomonadati</taxon>
        <taxon>Spirochaetota</taxon>
        <taxon>Spirochaetia</taxon>
        <taxon>Leptospirales</taxon>
        <taxon>Leptospiraceae</taxon>
        <taxon>Leptospira</taxon>
    </lineage>
</organism>
<dbReference type="GO" id="GO:0004866">
    <property type="term" value="F:endopeptidase inhibitor activity"/>
    <property type="evidence" value="ECO:0007669"/>
    <property type="project" value="TreeGrafter"/>
</dbReference>
<sequence>MPFREATALITVEREGILNSYIKTLSGKEPVVEIPVESSFAPNVFVSVLAVRGRVDNPKETALVDLAKPSFRLGVAQIRVGWKPFEIPVRVETDKTVYGARQKAKVKVQINHPSIQVKRFKNHVSRCRPGSFGIKIQRYLGFTSSHDAPERKLGGNFHRSTSGGG</sequence>
<dbReference type="AlphaFoldDB" id="N1U0Q0"/>
<name>N1U0Q0_9LEPT</name>
<proteinExistence type="predicted"/>
<protein>
    <submittedName>
        <fullName evidence="2">Alpha-2-macroglobulin family protein</fullName>
    </submittedName>
</protein>
<evidence type="ECO:0000259" key="1">
    <source>
        <dbReference type="Pfam" id="PF07703"/>
    </source>
</evidence>